<feature type="transmembrane region" description="Helical" evidence="1">
    <location>
        <begin position="63"/>
        <end position="87"/>
    </location>
</feature>
<feature type="transmembrane region" description="Helical" evidence="1">
    <location>
        <begin position="12"/>
        <end position="34"/>
    </location>
</feature>
<name>A0ABQ6Z1S0_9ENTE</name>
<reference evidence="2 3" key="1">
    <citation type="submission" date="2016-06" db="EMBL/GenBank/DDBJ databases">
        <title>Four novel species of enterococci isolated from chicken manure.</title>
        <authorList>
            <person name="Van Tyne D."/>
        </authorList>
    </citation>
    <scope>NUCLEOTIDE SEQUENCE [LARGE SCALE GENOMIC DNA]</scope>
    <source>
        <strain evidence="2 3">CU12B</strain>
    </source>
</reference>
<gene>
    <name evidence="2" type="ORF">BAU17_10655</name>
</gene>
<protein>
    <recommendedName>
        <fullName evidence="4">DUF3592 domain-containing protein</fullName>
    </recommendedName>
</protein>
<organism evidence="2 3">
    <name type="scientific">Candidatus Enterococcus willemsii</name>
    <dbReference type="NCBI Taxonomy" id="1857215"/>
    <lineage>
        <taxon>Bacteria</taxon>
        <taxon>Bacillati</taxon>
        <taxon>Bacillota</taxon>
        <taxon>Bacilli</taxon>
        <taxon>Lactobacillales</taxon>
        <taxon>Enterococcaceae</taxon>
        <taxon>Enterococcus</taxon>
    </lineage>
</organism>
<keyword evidence="1" id="KW-0472">Membrane</keyword>
<evidence type="ECO:0000313" key="3">
    <source>
        <dbReference type="Proteomes" id="UP000782705"/>
    </source>
</evidence>
<dbReference type="EMBL" id="MAEL01000031">
    <property type="protein sequence ID" value="KAF1304654.1"/>
    <property type="molecule type" value="Genomic_DNA"/>
</dbReference>
<accession>A0ABQ6Z1S0</accession>
<sequence>MKNKSIYSNFKWVAWLLIGMGVLFLVPAIVMQFVPIGPDNFNLTLNGVRQPYTEANAALFRRIFLYAFSAPTLILFIIGGVILFYHIRKTKKENDLREMGTYLIARNLEVGYSSIRVNYRHQIFLTCSYVDEKGNNYLFKSRPLRYDPRAFLNGQVKVYYQPDNISNYFVDVEGSMDPVYE</sequence>
<keyword evidence="3" id="KW-1185">Reference proteome</keyword>
<proteinExistence type="predicted"/>
<keyword evidence="1" id="KW-1133">Transmembrane helix</keyword>
<comment type="caution">
    <text evidence="2">The sequence shown here is derived from an EMBL/GenBank/DDBJ whole genome shotgun (WGS) entry which is preliminary data.</text>
</comment>
<evidence type="ECO:0008006" key="4">
    <source>
        <dbReference type="Google" id="ProtNLM"/>
    </source>
</evidence>
<dbReference type="RefSeq" id="WP_161901683.1">
    <property type="nucleotide sequence ID" value="NZ_MAEL01000031.1"/>
</dbReference>
<keyword evidence="1" id="KW-0812">Transmembrane</keyword>
<evidence type="ECO:0000313" key="2">
    <source>
        <dbReference type="EMBL" id="KAF1304654.1"/>
    </source>
</evidence>
<dbReference type="Proteomes" id="UP000782705">
    <property type="component" value="Unassembled WGS sequence"/>
</dbReference>
<evidence type="ECO:0000256" key="1">
    <source>
        <dbReference type="SAM" id="Phobius"/>
    </source>
</evidence>